<keyword evidence="3" id="KW-1185">Reference proteome</keyword>
<gene>
    <name evidence="2" type="ORF">K435DRAFT_427002</name>
</gene>
<organism evidence="2 3">
    <name type="scientific">Dendrothele bispora (strain CBS 962.96)</name>
    <dbReference type="NCBI Taxonomy" id="1314807"/>
    <lineage>
        <taxon>Eukaryota</taxon>
        <taxon>Fungi</taxon>
        <taxon>Dikarya</taxon>
        <taxon>Basidiomycota</taxon>
        <taxon>Agaricomycotina</taxon>
        <taxon>Agaricomycetes</taxon>
        <taxon>Agaricomycetidae</taxon>
        <taxon>Agaricales</taxon>
        <taxon>Agaricales incertae sedis</taxon>
        <taxon>Dendrothele</taxon>
    </lineage>
</organism>
<dbReference type="Proteomes" id="UP000297245">
    <property type="component" value="Unassembled WGS sequence"/>
</dbReference>
<reference evidence="2 3" key="1">
    <citation type="journal article" date="2019" name="Nat. Ecol. Evol.">
        <title>Megaphylogeny resolves global patterns of mushroom evolution.</title>
        <authorList>
            <person name="Varga T."/>
            <person name="Krizsan K."/>
            <person name="Foldi C."/>
            <person name="Dima B."/>
            <person name="Sanchez-Garcia M."/>
            <person name="Sanchez-Ramirez S."/>
            <person name="Szollosi G.J."/>
            <person name="Szarkandi J.G."/>
            <person name="Papp V."/>
            <person name="Albert L."/>
            <person name="Andreopoulos W."/>
            <person name="Angelini C."/>
            <person name="Antonin V."/>
            <person name="Barry K.W."/>
            <person name="Bougher N.L."/>
            <person name="Buchanan P."/>
            <person name="Buyck B."/>
            <person name="Bense V."/>
            <person name="Catcheside P."/>
            <person name="Chovatia M."/>
            <person name="Cooper J."/>
            <person name="Damon W."/>
            <person name="Desjardin D."/>
            <person name="Finy P."/>
            <person name="Geml J."/>
            <person name="Haridas S."/>
            <person name="Hughes K."/>
            <person name="Justo A."/>
            <person name="Karasinski D."/>
            <person name="Kautmanova I."/>
            <person name="Kiss B."/>
            <person name="Kocsube S."/>
            <person name="Kotiranta H."/>
            <person name="LaButti K.M."/>
            <person name="Lechner B.E."/>
            <person name="Liimatainen K."/>
            <person name="Lipzen A."/>
            <person name="Lukacs Z."/>
            <person name="Mihaltcheva S."/>
            <person name="Morgado L.N."/>
            <person name="Niskanen T."/>
            <person name="Noordeloos M.E."/>
            <person name="Ohm R.A."/>
            <person name="Ortiz-Santana B."/>
            <person name="Ovrebo C."/>
            <person name="Racz N."/>
            <person name="Riley R."/>
            <person name="Savchenko A."/>
            <person name="Shiryaev A."/>
            <person name="Soop K."/>
            <person name="Spirin V."/>
            <person name="Szebenyi C."/>
            <person name="Tomsovsky M."/>
            <person name="Tulloss R.E."/>
            <person name="Uehling J."/>
            <person name="Grigoriev I.V."/>
            <person name="Vagvolgyi C."/>
            <person name="Papp T."/>
            <person name="Martin F.M."/>
            <person name="Miettinen O."/>
            <person name="Hibbett D.S."/>
            <person name="Nagy L.G."/>
        </authorList>
    </citation>
    <scope>NUCLEOTIDE SEQUENCE [LARGE SCALE GENOMIC DNA]</scope>
    <source>
        <strain evidence="2 3">CBS 962.96</strain>
    </source>
</reference>
<feature type="region of interest" description="Disordered" evidence="1">
    <location>
        <begin position="122"/>
        <end position="156"/>
    </location>
</feature>
<dbReference type="EMBL" id="ML179662">
    <property type="protein sequence ID" value="THU83444.1"/>
    <property type="molecule type" value="Genomic_DNA"/>
</dbReference>
<evidence type="ECO:0000313" key="2">
    <source>
        <dbReference type="EMBL" id="THU83444.1"/>
    </source>
</evidence>
<dbReference type="AlphaFoldDB" id="A0A4S8L4F6"/>
<sequence length="156" mass="17391">MKRSENLVVTERELLPRYPQAINQTIHIHKQRKEIPLYDKHKMTPHTSPFPLGVGQTGLAQDATLGAKTAGPPELHKIIEKVNEIQRLAERSTRNKNLVERLALKAGKAVSFAQKEYLEIKNKRLEPGSGNGSSSGGGDDEELVSTFGDCFEELFE</sequence>
<proteinExistence type="predicted"/>
<evidence type="ECO:0000256" key="1">
    <source>
        <dbReference type="SAM" id="MobiDB-lite"/>
    </source>
</evidence>
<name>A0A4S8L4F6_DENBC</name>
<accession>A0A4S8L4F6</accession>
<protein>
    <submittedName>
        <fullName evidence="2">Uncharacterized protein</fullName>
    </submittedName>
</protein>
<evidence type="ECO:0000313" key="3">
    <source>
        <dbReference type="Proteomes" id="UP000297245"/>
    </source>
</evidence>